<sequence length="324" mass="36415">MSEPIEIPHDLQTNYPDSVCDEFEVIQRDVGMSPPVMSGNLTIDQASTVGEPGENNFHSATGSVFLNEMAEDDQKSSISEYQPVHGTFNAPRKPSGSTSVHETPIMAQSIAGSLHKDPTFLSELQALMQKVNAAINMSTESEAGESNPDLEEENRELKAKLENANRINALLMDRLGEPKKSERIDELTRINLEMHQQIDALEQEKVDFEKQRQQFQEMLANSNAELNRLRETHAAVAGVETEELVEQVQDALAYSKALEEELRTLRKKFDDLLAEKADKEEIIQVLLEDHAEGTRLLAEHRQENLQLLDQIRERNLDVGVAGFE</sequence>
<comment type="caution">
    <text evidence="2">The sequence shown here is derived from an EMBL/GenBank/DDBJ whole genome shotgun (WGS) entry which is preliminary data.</text>
</comment>
<evidence type="ECO:0000256" key="1">
    <source>
        <dbReference type="SAM" id="Coils"/>
    </source>
</evidence>
<dbReference type="Proteomes" id="UP001177023">
    <property type="component" value="Unassembled WGS sequence"/>
</dbReference>
<accession>A0AA36DIS6</accession>
<keyword evidence="3" id="KW-1185">Reference proteome</keyword>
<gene>
    <name evidence="2" type="ORF">MSPICULIGERA_LOCUS25338</name>
</gene>
<keyword evidence="1" id="KW-0175">Coiled coil</keyword>
<dbReference type="AlphaFoldDB" id="A0AA36DIS6"/>
<proteinExistence type="predicted"/>
<organism evidence="2 3">
    <name type="scientific">Mesorhabditis spiculigera</name>
    <dbReference type="NCBI Taxonomy" id="96644"/>
    <lineage>
        <taxon>Eukaryota</taxon>
        <taxon>Metazoa</taxon>
        <taxon>Ecdysozoa</taxon>
        <taxon>Nematoda</taxon>
        <taxon>Chromadorea</taxon>
        <taxon>Rhabditida</taxon>
        <taxon>Rhabditina</taxon>
        <taxon>Rhabditomorpha</taxon>
        <taxon>Rhabditoidea</taxon>
        <taxon>Rhabditidae</taxon>
        <taxon>Mesorhabditinae</taxon>
        <taxon>Mesorhabditis</taxon>
    </lineage>
</organism>
<reference evidence="2" key="1">
    <citation type="submission" date="2023-06" db="EMBL/GenBank/DDBJ databases">
        <authorList>
            <person name="Delattre M."/>
        </authorList>
    </citation>
    <scope>NUCLEOTIDE SEQUENCE</scope>
    <source>
        <strain evidence="2">AF72</strain>
    </source>
</reference>
<name>A0AA36DIS6_9BILA</name>
<feature type="coiled-coil region" evidence="1">
    <location>
        <begin position="147"/>
        <end position="282"/>
    </location>
</feature>
<evidence type="ECO:0000313" key="2">
    <source>
        <dbReference type="EMBL" id="CAJ0587366.1"/>
    </source>
</evidence>
<protein>
    <submittedName>
        <fullName evidence="2">Uncharacterized protein</fullName>
    </submittedName>
</protein>
<feature type="non-terminal residue" evidence="2">
    <location>
        <position position="324"/>
    </location>
</feature>
<dbReference type="EMBL" id="CATQJA010002710">
    <property type="protein sequence ID" value="CAJ0587366.1"/>
    <property type="molecule type" value="Genomic_DNA"/>
</dbReference>
<evidence type="ECO:0000313" key="3">
    <source>
        <dbReference type="Proteomes" id="UP001177023"/>
    </source>
</evidence>